<organism evidence="3 4">
    <name type="scientific">Chlorella sorokiniana</name>
    <name type="common">Freshwater green alga</name>
    <dbReference type="NCBI Taxonomy" id="3076"/>
    <lineage>
        <taxon>Eukaryota</taxon>
        <taxon>Viridiplantae</taxon>
        <taxon>Chlorophyta</taxon>
        <taxon>core chlorophytes</taxon>
        <taxon>Trebouxiophyceae</taxon>
        <taxon>Chlorellales</taxon>
        <taxon>Chlorellaceae</taxon>
        <taxon>Chlorella clade</taxon>
        <taxon>Chlorella</taxon>
    </lineage>
</organism>
<sequence>MAFWAASRPLRLAVVARAADGGNTSRRRSQRLNQQGRTRQQGRNLEEQLREREARAAEQQRLQDQDELGLLPALEEEEQGEGEEEGGPSRQDQAMRDLVGKLRQWPPGEQEREPPADEASVEGNAAAGGVLGAELAGEAVGEDSEEEELPELPPIDVVEADYIFEEQTGQPPAAPGTPPPAPSRQATALLAIMQAGEAVEEVIAQHREDIDEEMLRLLDRRMQAAEQLEPELQEDVLEGLQLLHRRLKAEIDRQRAPPSLRLLDELLNILDPAGAGLTPTQAEREQRRRQAAVRLRAAFAGGITAEADVLSLAAQLGSSGGSQLADQLVADPVDPTQFMAECTELLAAAQEQQRQVAAYLQRLPEVPGGEDEEAAGRAAAQRAHLEGLLQERQAAAAMVEEVLELAQAVSRRLSGL</sequence>
<feature type="region of interest" description="Disordered" evidence="1">
    <location>
        <begin position="19"/>
        <end position="153"/>
    </location>
</feature>
<comment type="caution">
    <text evidence="3">The sequence shown here is derived from an EMBL/GenBank/DDBJ whole genome shotgun (WGS) entry which is preliminary data.</text>
</comment>
<dbReference type="GO" id="GO:0048366">
    <property type="term" value="P:leaf development"/>
    <property type="evidence" value="ECO:0007669"/>
    <property type="project" value="InterPro"/>
</dbReference>
<dbReference type="GO" id="GO:0009658">
    <property type="term" value="P:chloroplast organization"/>
    <property type="evidence" value="ECO:0007669"/>
    <property type="project" value="InterPro"/>
</dbReference>
<feature type="compositionally biased region" description="Acidic residues" evidence="1">
    <location>
        <begin position="74"/>
        <end position="86"/>
    </location>
</feature>
<dbReference type="PANTHER" id="PTHR37219">
    <property type="entry name" value="PROTEIN PALE CRESS, CHLOROPLASTIC"/>
    <property type="match status" value="1"/>
</dbReference>
<reference evidence="3" key="2">
    <citation type="submission" date="2018-02" db="EMBL/GenBank/DDBJ databases">
        <authorList>
            <person name="Cohen D.B."/>
            <person name="Kent A.D."/>
        </authorList>
    </citation>
    <scope>NUCLEOTIDE SEQUENCE</scope>
    <source>
        <strain evidence="3">1602</strain>
    </source>
</reference>
<name>A0A2P6U572_CHLSO</name>
<evidence type="ECO:0000313" key="4">
    <source>
        <dbReference type="Proteomes" id="UP000239899"/>
    </source>
</evidence>
<proteinExistence type="predicted"/>
<dbReference type="AlphaFoldDB" id="A0A2P6U572"/>
<protein>
    <submittedName>
        <fullName evidence="2">PALE chloroplastic isoform A</fullName>
    </submittedName>
    <submittedName>
        <fullName evidence="3">PALE chloroplastic isoform B</fullName>
    </submittedName>
</protein>
<dbReference type="Proteomes" id="UP000239899">
    <property type="component" value="Unassembled WGS sequence"/>
</dbReference>
<evidence type="ECO:0000313" key="2">
    <source>
        <dbReference type="EMBL" id="PRW61467.1"/>
    </source>
</evidence>
<dbReference type="OrthoDB" id="511568at2759"/>
<dbReference type="InterPro" id="IPR034563">
    <property type="entry name" value="PALE_CRESS"/>
</dbReference>
<feature type="compositionally biased region" description="Acidic residues" evidence="1">
    <location>
        <begin position="140"/>
        <end position="150"/>
    </location>
</feature>
<accession>A0A2P6U572</accession>
<dbReference type="GO" id="GO:0009507">
    <property type="term" value="C:chloroplast"/>
    <property type="evidence" value="ECO:0007669"/>
    <property type="project" value="GOC"/>
</dbReference>
<dbReference type="PANTHER" id="PTHR37219:SF1">
    <property type="entry name" value="PROTEIN PALE CRESS, CHLOROPLASTIC"/>
    <property type="match status" value="1"/>
</dbReference>
<feature type="compositionally biased region" description="Low complexity" evidence="1">
    <location>
        <begin position="31"/>
        <end position="43"/>
    </location>
</feature>
<feature type="compositionally biased region" description="Basic and acidic residues" evidence="1">
    <location>
        <begin position="44"/>
        <end position="64"/>
    </location>
</feature>
<gene>
    <name evidence="3" type="ORF">C2E21_0126</name>
</gene>
<evidence type="ECO:0000256" key="1">
    <source>
        <dbReference type="SAM" id="MobiDB-lite"/>
    </source>
</evidence>
<keyword evidence="4" id="KW-1185">Reference proteome</keyword>
<dbReference type="EMBL" id="LHPG02000001">
    <property type="protein sequence ID" value="PRW61467.1"/>
    <property type="molecule type" value="Genomic_DNA"/>
</dbReference>
<feature type="compositionally biased region" description="Low complexity" evidence="1">
    <location>
        <begin position="121"/>
        <end position="139"/>
    </location>
</feature>
<dbReference type="EMBL" id="LHPG02000001">
    <property type="protein sequence ID" value="PRW61468.1"/>
    <property type="molecule type" value="Genomic_DNA"/>
</dbReference>
<evidence type="ECO:0000313" key="3">
    <source>
        <dbReference type="EMBL" id="PRW61468.1"/>
    </source>
</evidence>
<dbReference type="GO" id="GO:0010239">
    <property type="term" value="P:chloroplast mRNA processing"/>
    <property type="evidence" value="ECO:0007669"/>
    <property type="project" value="InterPro"/>
</dbReference>
<reference evidence="3 4" key="1">
    <citation type="journal article" date="2018" name="Plant J.">
        <title>Genome sequences of Chlorella sorokiniana UTEX 1602 and Micractinium conductrix SAG 241.80: implications to maltose excretion by a green alga.</title>
        <authorList>
            <person name="Arriola M.B."/>
            <person name="Velmurugan N."/>
            <person name="Zhang Y."/>
            <person name="Plunkett M.H."/>
            <person name="Hondzo H."/>
            <person name="Barney B.M."/>
        </authorList>
    </citation>
    <scope>NUCLEOTIDE SEQUENCE [LARGE SCALE GENOMIC DNA]</scope>
    <source>
        <strain evidence="3">1602</strain>
        <strain evidence="4">UTEX 1602</strain>
    </source>
</reference>